<evidence type="ECO:0000256" key="2">
    <source>
        <dbReference type="ARBA" id="ARBA00022803"/>
    </source>
</evidence>
<dbReference type="InterPro" id="IPR024983">
    <property type="entry name" value="CHAT_dom"/>
</dbReference>
<dbReference type="OrthoDB" id="9991317at2759"/>
<dbReference type="EMBL" id="KE504176">
    <property type="protein sequence ID" value="EPS97456.1"/>
    <property type="molecule type" value="Genomic_DNA"/>
</dbReference>
<evidence type="ECO:0000259" key="4">
    <source>
        <dbReference type="Pfam" id="PF12770"/>
    </source>
</evidence>
<dbReference type="PANTHER" id="PTHR45641">
    <property type="entry name" value="TETRATRICOPEPTIDE REPEAT PROTEIN (AFU_ORTHOLOGUE AFUA_6G03870)"/>
    <property type="match status" value="1"/>
</dbReference>
<dbReference type="Pfam" id="PF13374">
    <property type="entry name" value="TPR_10"/>
    <property type="match status" value="1"/>
</dbReference>
<keyword evidence="3" id="KW-0175">Coiled coil</keyword>
<dbReference type="SUPFAM" id="SSF48452">
    <property type="entry name" value="TPR-like"/>
    <property type="match status" value="1"/>
</dbReference>
<evidence type="ECO:0000313" key="6">
    <source>
        <dbReference type="Proteomes" id="UP000015241"/>
    </source>
</evidence>
<dbReference type="STRING" id="743788.S8DWF1"/>
<protein>
    <recommendedName>
        <fullName evidence="4">CHAT domain-containing protein</fullName>
    </recommendedName>
</protein>
<dbReference type="AlphaFoldDB" id="S8DWF1"/>
<dbReference type="Pfam" id="PF12770">
    <property type="entry name" value="CHAT"/>
    <property type="match status" value="1"/>
</dbReference>
<reference evidence="5 6" key="1">
    <citation type="journal article" date="2012" name="Science">
        <title>The Paleozoic origin of enzymatic lignin decomposition reconstructed from 31 fungal genomes.</title>
        <authorList>
            <person name="Floudas D."/>
            <person name="Binder M."/>
            <person name="Riley R."/>
            <person name="Barry K."/>
            <person name="Blanchette R.A."/>
            <person name="Henrissat B."/>
            <person name="Martinez A.T."/>
            <person name="Otillar R."/>
            <person name="Spatafora J.W."/>
            <person name="Yadav J.S."/>
            <person name="Aerts A."/>
            <person name="Benoit I."/>
            <person name="Boyd A."/>
            <person name="Carlson A."/>
            <person name="Copeland A."/>
            <person name="Coutinho P.M."/>
            <person name="de Vries R.P."/>
            <person name="Ferreira P."/>
            <person name="Findley K."/>
            <person name="Foster B."/>
            <person name="Gaskell J."/>
            <person name="Glotzer D."/>
            <person name="Gorecki P."/>
            <person name="Heitman J."/>
            <person name="Hesse C."/>
            <person name="Hori C."/>
            <person name="Igarashi K."/>
            <person name="Jurgens J.A."/>
            <person name="Kallen N."/>
            <person name="Kersten P."/>
            <person name="Kohler A."/>
            <person name="Kuees U."/>
            <person name="Kumar T.K.A."/>
            <person name="Kuo A."/>
            <person name="LaButti K."/>
            <person name="Larrondo L.F."/>
            <person name="Lindquist E."/>
            <person name="Ling A."/>
            <person name="Lombard V."/>
            <person name="Lucas S."/>
            <person name="Lundell T."/>
            <person name="Martin R."/>
            <person name="McLaughlin D.J."/>
            <person name="Morgenstern I."/>
            <person name="Morin E."/>
            <person name="Murat C."/>
            <person name="Nagy L.G."/>
            <person name="Nolan M."/>
            <person name="Ohm R.A."/>
            <person name="Patyshakuliyeva A."/>
            <person name="Rokas A."/>
            <person name="Ruiz-Duenas F.J."/>
            <person name="Sabat G."/>
            <person name="Salamov A."/>
            <person name="Samejima M."/>
            <person name="Schmutz J."/>
            <person name="Slot J.C."/>
            <person name="St John F."/>
            <person name="Stenlid J."/>
            <person name="Sun H."/>
            <person name="Sun S."/>
            <person name="Syed K."/>
            <person name="Tsang A."/>
            <person name="Wiebenga A."/>
            <person name="Young D."/>
            <person name="Pisabarro A."/>
            <person name="Eastwood D.C."/>
            <person name="Martin F."/>
            <person name="Cullen D."/>
            <person name="Grigoriev I.V."/>
            <person name="Hibbett D.S."/>
        </authorList>
    </citation>
    <scope>NUCLEOTIDE SEQUENCE</scope>
    <source>
        <strain evidence="6">FP-58527</strain>
    </source>
</reference>
<dbReference type="InParanoid" id="S8DWF1"/>
<evidence type="ECO:0000256" key="3">
    <source>
        <dbReference type="SAM" id="Coils"/>
    </source>
</evidence>
<feature type="domain" description="CHAT" evidence="4">
    <location>
        <begin position="674"/>
        <end position="907"/>
    </location>
</feature>
<keyword evidence="6" id="KW-1185">Reference proteome</keyword>
<dbReference type="PANTHER" id="PTHR45641:SF19">
    <property type="entry name" value="NEPHROCYSTIN-3"/>
    <property type="match status" value="1"/>
</dbReference>
<accession>S8DWF1</accession>
<keyword evidence="1" id="KW-0677">Repeat</keyword>
<dbReference type="Gene3D" id="1.25.40.10">
    <property type="entry name" value="Tetratricopeptide repeat domain"/>
    <property type="match status" value="3"/>
</dbReference>
<name>S8DWF1_FOMSC</name>
<organism evidence="5 6">
    <name type="scientific">Fomitopsis schrenkii</name>
    <name type="common">Brown rot fungus</name>
    <dbReference type="NCBI Taxonomy" id="2126942"/>
    <lineage>
        <taxon>Eukaryota</taxon>
        <taxon>Fungi</taxon>
        <taxon>Dikarya</taxon>
        <taxon>Basidiomycota</taxon>
        <taxon>Agaricomycotina</taxon>
        <taxon>Agaricomycetes</taxon>
        <taxon>Polyporales</taxon>
        <taxon>Fomitopsis</taxon>
    </lineage>
</organism>
<sequence>MTLYQSALNLLPVDNPALGPLVYSLILVLKARSAHSGDRAAEDLDRAIEMGCNTLSLIPKDEPDRAKLLGIIADCRQARFELRGDRDDLDEAIELHHKVLNLCQPGNPLRAVAIVHLATALSIRYEQYEDDVDMQYIVALAMEIVNAPQSSPESGTQPGVGALLSLGEASYDRFYRLGDRAHLDLAIVSRERALSRLAPGHQKRASTLSELAAALHTRYEQFGDRADLDSAIPLHREALDLRPIGHPDRSLSLSNLAGILHTRFEQLGDRADLDSAITLHREALDLRPIGHPDRGSSLNNLAIVLHTRYKQLGDHADFDSAIPLHREALDLRPIGHPDRGLSLNNVASMLHTRYEQLGDRADLDSAVTLHREALDLRPIGHPYHGSSLNNLAMALLHYWVDFKDHSPLDEFTALCERAAKVSHGIPPCNWALVSIRLDPQTSYFAPKAALDLLTTLLSNPLATAQNTLRNTLTRLLKFSQTTSHALVLHDIPSAIELLEQGRAVFWQQATRLRTPLVSSQAPQSKQNEINQLLHSLDHWPISLDSQNRRFIEQEEAKRWRQSKRLEELIKEVTEHFEAEAQENSLLPPKYPSFIQAAKKGPIVILLSTCVFSGAVIIKQGGTSGLVHLPEATFDWLGGWVKSWDKCVESARALPRDLDARAAHLVGLVSCDQHKLLEELWNKVAFPVIQVLDLVKVALKILNVCRCPTGSFSHIPIHAAGVYPNGPCCSDYFISSYTSTLTTLLKSQNMLQQPLPTNAAKVVLAAVPHAANSTAAPIPGTTQEIRAIQTLLCGTQPPLLQDSTRVVVLHDAESAALQEQLSGAAILHLASHGVQMQGDPLKSGFLMADERLTMEDLMKLSLPNAFLAILSACQTATGDSEQADQAVHIAATMQFLGFKSVVATMWYV</sequence>
<dbReference type="Proteomes" id="UP000015241">
    <property type="component" value="Unassembled WGS sequence"/>
</dbReference>
<evidence type="ECO:0000313" key="5">
    <source>
        <dbReference type="EMBL" id="EPS97456.1"/>
    </source>
</evidence>
<keyword evidence="2" id="KW-0802">TPR repeat</keyword>
<proteinExistence type="predicted"/>
<dbReference type="HOGENOM" id="CLU_001305_0_1_1"/>
<dbReference type="eggNOG" id="KOG4626">
    <property type="taxonomic scope" value="Eukaryota"/>
</dbReference>
<dbReference type="InterPro" id="IPR011990">
    <property type="entry name" value="TPR-like_helical_dom_sf"/>
</dbReference>
<evidence type="ECO:0000256" key="1">
    <source>
        <dbReference type="ARBA" id="ARBA00022737"/>
    </source>
</evidence>
<gene>
    <name evidence="5" type="ORF">FOMPIDRAFT_48640</name>
</gene>
<feature type="coiled-coil region" evidence="3">
    <location>
        <begin position="551"/>
        <end position="582"/>
    </location>
</feature>